<protein>
    <submittedName>
        <fullName evidence="2 3">Osmolarity sensor protein</fullName>
    </submittedName>
</protein>
<sequence length="63" mass="6904">MDQRVDLLRRRDRELWKAVEEGPAIGDGASTDRATEAERPKDGETKVKPIFGSPNANLLGVLG</sequence>
<dbReference type="Proteomes" id="UP000030765">
    <property type="component" value="Unassembled WGS sequence"/>
</dbReference>
<dbReference type="EnsemblMetazoa" id="ASIC013863-RA">
    <property type="protein sequence ID" value="ASIC013863-PA"/>
    <property type="gene ID" value="ASIC013863"/>
</dbReference>
<accession>A0A084W6Q6</accession>
<dbReference type="AlphaFoldDB" id="A0A084W6Q6"/>
<keyword evidence="4" id="KW-1185">Reference proteome</keyword>
<dbReference type="EMBL" id="KE525309">
    <property type="protein sequence ID" value="KFB45900.1"/>
    <property type="molecule type" value="Genomic_DNA"/>
</dbReference>
<feature type="compositionally biased region" description="Basic and acidic residues" evidence="1">
    <location>
        <begin position="33"/>
        <end position="47"/>
    </location>
</feature>
<gene>
    <name evidence="2" type="ORF">ZHAS_00013863</name>
</gene>
<evidence type="ECO:0000256" key="1">
    <source>
        <dbReference type="SAM" id="MobiDB-lite"/>
    </source>
</evidence>
<reference evidence="2 4" key="1">
    <citation type="journal article" date="2014" name="BMC Genomics">
        <title>Genome sequence of Anopheles sinensis provides insight into genetics basis of mosquito competence for malaria parasites.</title>
        <authorList>
            <person name="Zhou D."/>
            <person name="Zhang D."/>
            <person name="Ding G."/>
            <person name="Shi L."/>
            <person name="Hou Q."/>
            <person name="Ye Y."/>
            <person name="Xu Y."/>
            <person name="Zhou H."/>
            <person name="Xiong C."/>
            <person name="Li S."/>
            <person name="Yu J."/>
            <person name="Hong S."/>
            <person name="Yu X."/>
            <person name="Zou P."/>
            <person name="Chen C."/>
            <person name="Chang X."/>
            <person name="Wang W."/>
            <person name="Lv Y."/>
            <person name="Sun Y."/>
            <person name="Ma L."/>
            <person name="Shen B."/>
            <person name="Zhu C."/>
        </authorList>
    </citation>
    <scope>NUCLEOTIDE SEQUENCE [LARGE SCALE GENOMIC DNA]</scope>
</reference>
<evidence type="ECO:0000313" key="3">
    <source>
        <dbReference type="EnsemblMetazoa" id="ASIC013863-PA"/>
    </source>
</evidence>
<proteinExistence type="predicted"/>
<reference evidence="3" key="2">
    <citation type="submission" date="2020-05" db="UniProtKB">
        <authorList>
            <consortium name="EnsemblMetazoa"/>
        </authorList>
    </citation>
    <scope>IDENTIFICATION</scope>
</reference>
<dbReference type="EMBL" id="ATLV01020905">
    <property type="status" value="NOT_ANNOTATED_CDS"/>
    <property type="molecule type" value="Genomic_DNA"/>
</dbReference>
<dbReference type="VEuPathDB" id="VectorBase:ASIC013863"/>
<evidence type="ECO:0000313" key="4">
    <source>
        <dbReference type="Proteomes" id="UP000030765"/>
    </source>
</evidence>
<organism evidence="2">
    <name type="scientific">Anopheles sinensis</name>
    <name type="common">Mosquito</name>
    <dbReference type="NCBI Taxonomy" id="74873"/>
    <lineage>
        <taxon>Eukaryota</taxon>
        <taxon>Metazoa</taxon>
        <taxon>Ecdysozoa</taxon>
        <taxon>Arthropoda</taxon>
        <taxon>Hexapoda</taxon>
        <taxon>Insecta</taxon>
        <taxon>Pterygota</taxon>
        <taxon>Neoptera</taxon>
        <taxon>Endopterygota</taxon>
        <taxon>Diptera</taxon>
        <taxon>Nematocera</taxon>
        <taxon>Culicoidea</taxon>
        <taxon>Culicidae</taxon>
        <taxon>Anophelinae</taxon>
        <taxon>Anopheles</taxon>
    </lineage>
</organism>
<name>A0A084W6Q6_ANOSI</name>
<evidence type="ECO:0000313" key="2">
    <source>
        <dbReference type="EMBL" id="KFB45900.1"/>
    </source>
</evidence>
<feature type="region of interest" description="Disordered" evidence="1">
    <location>
        <begin position="19"/>
        <end position="51"/>
    </location>
</feature>